<comment type="cofactor">
    <cofactor evidence="6">
        <name>FMN</name>
        <dbReference type="ChEBI" id="CHEBI:58210"/>
    </cofactor>
    <text evidence="6">Binds 1 FMN per subunit.</text>
</comment>
<evidence type="ECO:0000313" key="8">
    <source>
        <dbReference type="EMBL" id="UWP58452.1"/>
    </source>
</evidence>
<evidence type="ECO:0000256" key="6">
    <source>
        <dbReference type="HAMAP-Rule" id="MF_01216"/>
    </source>
</evidence>
<evidence type="ECO:0000259" key="7">
    <source>
        <dbReference type="Pfam" id="PF02525"/>
    </source>
</evidence>
<evidence type="ECO:0000256" key="2">
    <source>
        <dbReference type="ARBA" id="ARBA00022643"/>
    </source>
</evidence>
<organism evidence="8 9">
    <name type="scientific">Ruminococcus gauvreauii</name>
    <dbReference type="NCBI Taxonomy" id="438033"/>
    <lineage>
        <taxon>Bacteria</taxon>
        <taxon>Bacillati</taxon>
        <taxon>Bacillota</taxon>
        <taxon>Clostridia</taxon>
        <taxon>Eubacteriales</taxon>
        <taxon>Oscillospiraceae</taxon>
        <taxon>Ruminococcus</taxon>
    </lineage>
</organism>
<name>A0ABY5VDS3_9FIRM</name>
<dbReference type="Pfam" id="PF02525">
    <property type="entry name" value="Flavodoxin_2"/>
    <property type="match status" value="1"/>
</dbReference>
<dbReference type="RefSeq" id="WP_044983279.1">
    <property type="nucleotide sequence ID" value="NZ_CABLBR010000015.1"/>
</dbReference>
<sequence>MNVLFINSCMREGQSRTLKIAQAFLEELKSRNPQMIITEKNLMDINPPYMTRESFGKRNELIGKKEYAHPMFDLAHEFAQADAIVIAAPMWEFSFPAVLRSYIENISVAGITFRYTDHGSEGLCKADRLLFITSRGADFADGPMKACEMGERYLRAVCGMYGIDEVTCLAADGLDEYFTKTDAIVADAVRRAGELAAGWPLPAEVQGE</sequence>
<evidence type="ECO:0000313" key="9">
    <source>
        <dbReference type="Proteomes" id="UP001060164"/>
    </source>
</evidence>
<dbReference type="InterPro" id="IPR029039">
    <property type="entry name" value="Flavoprotein-like_sf"/>
</dbReference>
<evidence type="ECO:0000256" key="4">
    <source>
        <dbReference type="ARBA" id="ARBA00023027"/>
    </source>
</evidence>
<protein>
    <recommendedName>
        <fullName evidence="6">FMN dependent NADH:quinone oxidoreductase</fullName>
        <ecNumber evidence="6">1.6.5.-</ecNumber>
    </recommendedName>
    <alternativeName>
        <fullName evidence="6">Azo-dye reductase</fullName>
    </alternativeName>
    <alternativeName>
        <fullName evidence="6">FMN-dependent NADH-azo compound oxidoreductase</fullName>
    </alternativeName>
    <alternativeName>
        <fullName evidence="6">FMN-dependent NADH-azoreductase</fullName>
        <ecNumber evidence="6">1.7.1.17</ecNumber>
    </alternativeName>
</protein>
<keyword evidence="3 6" id="KW-0560">Oxidoreductase</keyword>
<comment type="similarity">
    <text evidence="6">Belongs to the azoreductase type 1 family.</text>
</comment>
<comment type="catalytic activity">
    <reaction evidence="6">
        <text>2 a quinone + NADH + H(+) = 2 a 1,4-benzosemiquinone + NAD(+)</text>
        <dbReference type="Rhea" id="RHEA:65952"/>
        <dbReference type="ChEBI" id="CHEBI:15378"/>
        <dbReference type="ChEBI" id="CHEBI:57540"/>
        <dbReference type="ChEBI" id="CHEBI:57945"/>
        <dbReference type="ChEBI" id="CHEBI:132124"/>
        <dbReference type="ChEBI" id="CHEBI:134225"/>
    </reaction>
</comment>
<dbReference type="InterPro" id="IPR050104">
    <property type="entry name" value="FMN-dep_NADH:Q_OxRdtase_AzoR1"/>
</dbReference>
<dbReference type="HAMAP" id="MF_01216">
    <property type="entry name" value="Azoreductase_type1"/>
    <property type="match status" value="1"/>
</dbReference>
<dbReference type="InterPro" id="IPR003680">
    <property type="entry name" value="Flavodoxin_fold"/>
</dbReference>
<comment type="function">
    <text evidence="6">Quinone reductase that provides resistance to thiol-specific stress caused by electrophilic quinones.</text>
</comment>
<evidence type="ECO:0000256" key="5">
    <source>
        <dbReference type="ARBA" id="ARBA00048542"/>
    </source>
</evidence>
<gene>
    <name evidence="6" type="primary">azoR</name>
    <name evidence="8" type="ORF">NQ502_13815</name>
</gene>
<keyword evidence="9" id="KW-1185">Reference proteome</keyword>
<comment type="catalytic activity">
    <reaction evidence="5">
        <text>N,N-dimethyl-1,4-phenylenediamine + anthranilate + 2 NAD(+) = 2-(4-dimethylaminophenyl)diazenylbenzoate + 2 NADH + 2 H(+)</text>
        <dbReference type="Rhea" id="RHEA:55872"/>
        <dbReference type="ChEBI" id="CHEBI:15378"/>
        <dbReference type="ChEBI" id="CHEBI:15783"/>
        <dbReference type="ChEBI" id="CHEBI:16567"/>
        <dbReference type="ChEBI" id="CHEBI:57540"/>
        <dbReference type="ChEBI" id="CHEBI:57945"/>
        <dbReference type="ChEBI" id="CHEBI:71579"/>
        <dbReference type="EC" id="1.7.1.17"/>
    </reaction>
    <physiologicalReaction direction="right-to-left" evidence="5">
        <dbReference type="Rhea" id="RHEA:55874"/>
    </physiologicalReaction>
</comment>
<keyword evidence="1 6" id="KW-0285">Flavoprotein</keyword>
<reference evidence="8" key="1">
    <citation type="journal article" date="2022" name="Cell">
        <title>Design, construction, and in vivo augmentation of a complex gut microbiome.</title>
        <authorList>
            <person name="Cheng A.G."/>
            <person name="Ho P.Y."/>
            <person name="Aranda-Diaz A."/>
            <person name="Jain S."/>
            <person name="Yu F.B."/>
            <person name="Meng X."/>
            <person name="Wang M."/>
            <person name="Iakiviak M."/>
            <person name="Nagashima K."/>
            <person name="Zhao A."/>
            <person name="Murugkar P."/>
            <person name="Patil A."/>
            <person name="Atabakhsh K."/>
            <person name="Weakley A."/>
            <person name="Yan J."/>
            <person name="Brumbaugh A.R."/>
            <person name="Higginbottom S."/>
            <person name="Dimas A."/>
            <person name="Shiver A.L."/>
            <person name="Deutschbauer A."/>
            <person name="Neff N."/>
            <person name="Sonnenburg J.L."/>
            <person name="Huang K.C."/>
            <person name="Fischbach M.A."/>
        </authorList>
    </citation>
    <scope>NUCLEOTIDE SEQUENCE</scope>
    <source>
        <strain evidence="8">DSM 19829</strain>
    </source>
</reference>
<dbReference type="InterPro" id="IPR023048">
    <property type="entry name" value="NADH:quinone_OxRdtase_FMN_depd"/>
</dbReference>
<evidence type="ECO:0000256" key="1">
    <source>
        <dbReference type="ARBA" id="ARBA00022630"/>
    </source>
</evidence>
<dbReference type="PANTHER" id="PTHR43741:SF4">
    <property type="entry name" value="FMN-DEPENDENT NADH:QUINONE OXIDOREDUCTASE"/>
    <property type="match status" value="1"/>
</dbReference>
<keyword evidence="2 6" id="KW-0288">FMN</keyword>
<dbReference type="Proteomes" id="UP001060164">
    <property type="component" value="Chromosome"/>
</dbReference>
<evidence type="ECO:0000256" key="3">
    <source>
        <dbReference type="ARBA" id="ARBA00023002"/>
    </source>
</evidence>
<dbReference type="EC" id="1.6.5.-" evidence="6"/>
<keyword evidence="4 6" id="KW-0520">NAD</keyword>
<dbReference type="PANTHER" id="PTHR43741">
    <property type="entry name" value="FMN-DEPENDENT NADH-AZOREDUCTASE 1"/>
    <property type="match status" value="1"/>
</dbReference>
<dbReference type="Gene3D" id="3.40.50.360">
    <property type="match status" value="1"/>
</dbReference>
<feature type="domain" description="Flavodoxin-like fold" evidence="7">
    <location>
        <begin position="1"/>
        <end position="194"/>
    </location>
</feature>
<dbReference type="SUPFAM" id="SSF52218">
    <property type="entry name" value="Flavoproteins"/>
    <property type="match status" value="1"/>
</dbReference>
<dbReference type="EMBL" id="CP102290">
    <property type="protein sequence ID" value="UWP58452.1"/>
    <property type="molecule type" value="Genomic_DNA"/>
</dbReference>
<proteinExistence type="inferred from homology"/>
<accession>A0ABY5VDS3</accession>
<comment type="caution">
    <text evidence="6">Lacks conserved residue(s) required for the propagation of feature annotation.</text>
</comment>
<dbReference type="EC" id="1.7.1.17" evidence="6"/>
<comment type="function">
    <text evidence="6">Also exhibits azoreductase activity. Catalyzes the reductive cleavage of the azo bond in aromatic azo compounds to the corresponding amines.</text>
</comment>
<comment type="subunit">
    <text evidence="6">Homodimer.</text>
</comment>